<dbReference type="EMBL" id="SLZY01000008">
    <property type="protein sequence ID" value="TCS71733.1"/>
    <property type="molecule type" value="Genomic_DNA"/>
</dbReference>
<evidence type="ECO:0000259" key="2">
    <source>
        <dbReference type="Pfam" id="PF01738"/>
    </source>
</evidence>
<evidence type="ECO:0000313" key="4">
    <source>
        <dbReference type="Proteomes" id="UP000295135"/>
    </source>
</evidence>
<sequence length="266" mass="28901">MRKLIPVFAALILGFGIGTSQAEIRSHEVTYSQNGTTLKGYIAYDDKIKGKRPGVLVVHEWWGHNDYARKRARMLAEMGYLALAVDMYGDGKTANHPDDAKKFMMAVTGNMDTLKARFDAGLKYLRGSRIVEPDNIAALGYCFGGAVVLNMARAGTDLKGVVSYHGSLGTATPAEPGKVKARVAVFTGADDPMIPADQVAAFKAEMDKAGVNYKVTVYPGAKHSFTNPDADKYGQQFNMPLAYDAAADKDSWAQTDAFLKEVFGRK</sequence>
<feature type="chain" id="PRO_5020671741" evidence="1">
    <location>
        <begin position="23"/>
        <end position="266"/>
    </location>
</feature>
<dbReference type="InterPro" id="IPR050261">
    <property type="entry name" value="FrsA_esterase"/>
</dbReference>
<dbReference type="SUPFAM" id="SSF53474">
    <property type="entry name" value="alpha/beta-Hydrolases"/>
    <property type="match status" value="1"/>
</dbReference>
<keyword evidence="4" id="KW-1185">Reference proteome</keyword>
<protein>
    <submittedName>
        <fullName evidence="3">Dienelactone hydrolase</fullName>
    </submittedName>
</protein>
<name>A0A4R3JXJ7_9PROT</name>
<dbReference type="Pfam" id="PF01738">
    <property type="entry name" value="DLH"/>
    <property type="match status" value="1"/>
</dbReference>
<dbReference type="RefSeq" id="WP_126460227.1">
    <property type="nucleotide sequence ID" value="NZ_AP018721.1"/>
</dbReference>
<organism evidence="3 4">
    <name type="scientific">Sulfuritortus calidifontis</name>
    <dbReference type="NCBI Taxonomy" id="1914471"/>
    <lineage>
        <taxon>Bacteria</taxon>
        <taxon>Pseudomonadati</taxon>
        <taxon>Pseudomonadota</taxon>
        <taxon>Betaproteobacteria</taxon>
        <taxon>Nitrosomonadales</taxon>
        <taxon>Thiobacillaceae</taxon>
        <taxon>Sulfuritortus</taxon>
    </lineage>
</organism>
<dbReference type="PANTHER" id="PTHR22946:SF0">
    <property type="entry name" value="DIENELACTONE HYDROLASE DOMAIN-CONTAINING PROTEIN"/>
    <property type="match status" value="1"/>
</dbReference>
<dbReference type="Gene3D" id="3.40.50.1820">
    <property type="entry name" value="alpha/beta hydrolase"/>
    <property type="match status" value="1"/>
</dbReference>
<reference evidence="3 4" key="1">
    <citation type="submission" date="2019-03" db="EMBL/GenBank/DDBJ databases">
        <title>Genomic Encyclopedia of Type Strains, Phase IV (KMG-IV): sequencing the most valuable type-strain genomes for metagenomic binning, comparative biology and taxonomic classification.</title>
        <authorList>
            <person name="Goeker M."/>
        </authorList>
    </citation>
    <scope>NUCLEOTIDE SEQUENCE [LARGE SCALE GENOMIC DNA]</scope>
    <source>
        <strain evidence="3 4">DSM 103923</strain>
    </source>
</reference>
<dbReference type="Proteomes" id="UP000295135">
    <property type="component" value="Unassembled WGS sequence"/>
</dbReference>
<dbReference type="GO" id="GO:0016787">
    <property type="term" value="F:hydrolase activity"/>
    <property type="evidence" value="ECO:0007669"/>
    <property type="project" value="UniProtKB-KW"/>
</dbReference>
<dbReference type="PANTHER" id="PTHR22946">
    <property type="entry name" value="DIENELACTONE HYDROLASE DOMAIN-CONTAINING PROTEIN-RELATED"/>
    <property type="match status" value="1"/>
</dbReference>
<gene>
    <name evidence="3" type="ORF">EDC61_10876</name>
</gene>
<feature type="signal peptide" evidence="1">
    <location>
        <begin position="1"/>
        <end position="22"/>
    </location>
</feature>
<dbReference type="InterPro" id="IPR002925">
    <property type="entry name" value="Dienelactn_hydro"/>
</dbReference>
<dbReference type="AlphaFoldDB" id="A0A4R3JXJ7"/>
<evidence type="ECO:0000256" key="1">
    <source>
        <dbReference type="SAM" id="SignalP"/>
    </source>
</evidence>
<comment type="caution">
    <text evidence="3">The sequence shown here is derived from an EMBL/GenBank/DDBJ whole genome shotgun (WGS) entry which is preliminary data.</text>
</comment>
<proteinExistence type="predicted"/>
<feature type="domain" description="Dienelactone hydrolase" evidence="2">
    <location>
        <begin position="39"/>
        <end position="262"/>
    </location>
</feature>
<keyword evidence="1" id="KW-0732">Signal</keyword>
<dbReference type="OrthoDB" id="9787933at2"/>
<evidence type="ECO:0000313" key="3">
    <source>
        <dbReference type="EMBL" id="TCS71733.1"/>
    </source>
</evidence>
<keyword evidence="3" id="KW-0378">Hydrolase</keyword>
<dbReference type="InterPro" id="IPR029058">
    <property type="entry name" value="AB_hydrolase_fold"/>
</dbReference>
<accession>A0A4R3JXJ7</accession>